<dbReference type="CDD" id="cd05233">
    <property type="entry name" value="SDR_c"/>
    <property type="match status" value="1"/>
</dbReference>
<dbReference type="PROSITE" id="PS00061">
    <property type="entry name" value="ADH_SHORT"/>
    <property type="match status" value="1"/>
</dbReference>
<dbReference type="PANTHER" id="PTHR24321">
    <property type="entry name" value="DEHYDROGENASES, SHORT CHAIN"/>
    <property type="match status" value="1"/>
</dbReference>
<dbReference type="FunFam" id="3.40.50.720:FF:000084">
    <property type="entry name" value="Short-chain dehydrogenase reductase"/>
    <property type="match status" value="1"/>
</dbReference>
<dbReference type="InterPro" id="IPR020904">
    <property type="entry name" value="Sc_DH/Rdtase_CS"/>
</dbReference>
<name>A0A1L3SR58_9HYPH</name>
<dbReference type="AlphaFoldDB" id="A0A1L3SR58"/>
<dbReference type="PANTHER" id="PTHR24321:SF8">
    <property type="entry name" value="ESTRADIOL 17-BETA-DEHYDROGENASE 8-RELATED"/>
    <property type="match status" value="1"/>
</dbReference>
<dbReference type="Gene3D" id="3.40.50.720">
    <property type="entry name" value="NAD(P)-binding Rossmann-like Domain"/>
    <property type="match status" value="1"/>
</dbReference>
<dbReference type="EMBL" id="CP018171">
    <property type="protein sequence ID" value="APH71886.1"/>
    <property type="molecule type" value="Genomic_DNA"/>
</dbReference>
<organism evidence="3 4">
    <name type="scientific">Aquibium oceanicum</name>
    <dbReference type="NCBI Taxonomy" id="1670800"/>
    <lineage>
        <taxon>Bacteria</taxon>
        <taxon>Pseudomonadati</taxon>
        <taxon>Pseudomonadota</taxon>
        <taxon>Alphaproteobacteria</taxon>
        <taxon>Hyphomicrobiales</taxon>
        <taxon>Phyllobacteriaceae</taxon>
        <taxon>Aquibium</taxon>
    </lineage>
</organism>
<dbReference type="PRINTS" id="PR00080">
    <property type="entry name" value="SDRFAMILY"/>
</dbReference>
<dbReference type="Proteomes" id="UP000182840">
    <property type="component" value="Chromosome"/>
</dbReference>
<comment type="similarity">
    <text evidence="1">Belongs to the short-chain dehydrogenases/reductases (SDR) family.</text>
</comment>
<dbReference type="PRINTS" id="PR00081">
    <property type="entry name" value="GDHRDH"/>
</dbReference>
<evidence type="ECO:0000313" key="3">
    <source>
        <dbReference type="EMBL" id="APH71886.1"/>
    </source>
</evidence>
<reference evidence="4" key="1">
    <citation type="submission" date="2016-11" db="EMBL/GenBank/DDBJ databases">
        <title>Mesorhizobium oceanicum sp. nov., isolated from deep seawater in South China Sea.</title>
        <authorList>
            <person name="Fu G.-Y."/>
        </authorList>
    </citation>
    <scope>NUCLEOTIDE SEQUENCE [LARGE SCALE GENOMIC DNA]</scope>
    <source>
        <strain evidence="4">B7</strain>
    </source>
</reference>
<keyword evidence="2" id="KW-0560">Oxidoreductase</keyword>
<dbReference type="NCBIfam" id="NF005559">
    <property type="entry name" value="PRK07231.1"/>
    <property type="match status" value="1"/>
</dbReference>
<dbReference type="InterPro" id="IPR002347">
    <property type="entry name" value="SDR_fam"/>
</dbReference>
<dbReference type="STRING" id="1670800.BSQ44_11295"/>
<dbReference type="InterPro" id="IPR036291">
    <property type="entry name" value="NAD(P)-bd_dom_sf"/>
</dbReference>
<evidence type="ECO:0000256" key="2">
    <source>
        <dbReference type="ARBA" id="ARBA00023002"/>
    </source>
</evidence>
<dbReference type="RefSeq" id="WP_072604110.1">
    <property type="nucleotide sequence ID" value="NZ_CP018171.1"/>
</dbReference>
<protein>
    <submittedName>
        <fullName evidence="3">Dehydrogenase</fullName>
    </submittedName>
</protein>
<dbReference type="SUPFAM" id="SSF51735">
    <property type="entry name" value="NAD(P)-binding Rossmann-fold domains"/>
    <property type="match status" value="1"/>
</dbReference>
<dbReference type="OrthoDB" id="9789398at2"/>
<evidence type="ECO:0000313" key="4">
    <source>
        <dbReference type="Proteomes" id="UP000182840"/>
    </source>
</evidence>
<gene>
    <name evidence="3" type="ORF">BSQ44_11295</name>
</gene>
<dbReference type="Pfam" id="PF13561">
    <property type="entry name" value="adh_short_C2"/>
    <property type="match status" value="1"/>
</dbReference>
<sequence>MRLAGRTAIVTGGASGIGFSFAERFVAEGAKVVIADVRGAAAAAEKLGGEDTCIGIEADVSSEDSVGRMIDATLAQFGQLDILINNAAISSTLKPTPFEMTSLTEWENIFRINTFGTFLCCRAAAEPMRAAGSGRIINITSGTAFKGTPLMMPYVASKGAIISMTRALANELGRNNILVNAIAPGFTETDAMKQNTEFYAAAKDVAVSTRALRREARPGDLVGAAVFLASDDSSFITGQILAVDGGSVYH</sequence>
<dbReference type="GO" id="GO:0016491">
    <property type="term" value="F:oxidoreductase activity"/>
    <property type="evidence" value="ECO:0007669"/>
    <property type="project" value="UniProtKB-KW"/>
</dbReference>
<proteinExistence type="inferred from homology"/>
<evidence type="ECO:0000256" key="1">
    <source>
        <dbReference type="ARBA" id="ARBA00006484"/>
    </source>
</evidence>
<accession>A0A1L3SR58</accession>
<keyword evidence="4" id="KW-1185">Reference proteome</keyword>
<dbReference type="KEGG" id="meso:BSQ44_11295"/>